<protein>
    <submittedName>
        <fullName evidence="1">10932_t:CDS:1</fullName>
    </submittedName>
</protein>
<dbReference type="Proteomes" id="UP000789366">
    <property type="component" value="Unassembled WGS sequence"/>
</dbReference>
<organism evidence="1 2">
    <name type="scientific">Cetraspora pellucida</name>
    <dbReference type="NCBI Taxonomy" id="1433469"/>
    <lineage>
        <taxon>Eukaryota</taxon>
        <taxon>Fungi</taxon>
        <taxon>Fungi incertae sedis</taxon>
        <taxon>Mucoromycota</taxon>
        <taxon>Glomeromycotina</taxon>
        <taxon>Glomeromycetes</taxon>
        <taxon>Diversisporales</taxon>
        <taxon>Gigasporaceae</taxon>
        <taxon>Cetraspora</taxon>
    </lineage>
</organism>
<evidence type="ECO:0000313" key="2">
    <source>
        <dbReference type="Proteomes" id="UP000789366"/>
    </source>
</evidence>
<reference evidence="1" key="1">
    <citation type="submission" date="2021-06" db="EMBL/GenBank/DDBJ databases">
        <authorList>
            <person name="Kallberg Y."/>
            <person name="Tangrot J."/>
            <person name="Rosling A."/>
        </authorList>
    </citation>
    <scope>NUCLEOTIDE SEQUENCE</scope>
    <source>
        <strain evidence="1">28 12/20/2015</strain>
    </source>
</reference>
<sequence>MEQAMAQQQSQKQQSSKNPNNIRELLIDNISQQERNERDNELGLRSRTANEYYLTTPLTGELNLSTFPHLKKLKVGHQSLTRLVLADCHSLESLEASDNLLREVVFPTQTQALERVCLTNNDLSDRNLYCFSHFPNLLVLHLGTDDKDRIRQDINATDINDGLRYLATKGLNYFTFGSQGRTEAGVNQIKNIFKNDFGQITARVVEVPYRESRGVSEEQLTILRERYKEEKEIIRTLNKLRQQRNQLEGPNNAEKVREVREEIA</sequence>
<name>A0ACA9MT35_9GLOM</name>
<accession>A0ACA9MT35</accession>
<proteinExistence type="predicted"/>
<evidence type="ECO:0000313" key="1">
    <source>
        <dbReference type="EMBL" id="CAG8610597.1"/>
    </source>
</evidence>
<dbReference type="EMBL" id="CAJVPW010009937">
    <property type="protein sequence ID" value="CAG8610597.1"/>
    <property type="molecule type" value="Genomic_DNA"/>
</dbReference>
<gene>
    <name evidence="1" type="ORF">SPELUC_LOCUS7483</name>
</gene>
<feature type="non-terminal residue" evidence="1">
    <location>
        <position position="264"/>
    </location>
</feature>
<keyword evidence="2" id="KW-1185">Reference proteome</keyword>
<comment type="caution">
    <text evidence="1">The sequence shown here is derived from an EMBL/GenBank/DDBJ whole genome shotgun (WGS) entry which is preliminary data.</text>
</comment>